<name>A0A7R9Y9A0_9STRA</name>
<sequence length="102" mass="11901">MEIILIAISRPEGSLCILQAILQCWKLRRSTTQCLDRLVLQIFELLNDFIFATLEIPGYLVIIQDAQVCYELNSVFRRLEFVIFHQQDNLVLERLGHVVQLV</sequence>
<dbReference type="AlphaFoldDB" id="A0A7R9Y9A0"/>
<reference evidence="1" key="1">
    <citation type="submission" date="2021-01" db="EMBL/GenBank/DDBJ databases">
        <authorList>
            <person name="Corre E."/>
            <person name="Pelletier E."/>
            <person name="Niang G."/>
            <person name="Scheremetjew M."/>
            <person name="Finn R."/>
            <person name="Kale V."/>
            <person name="Holt S."/>
            <person name="Cochrane G."/>
            <person name="Meng A."/>
            <person name="Brown T."/>
            <person name="Cohen L."/>
        </authorList>
    </citation>
    <scope>NUCLEOTIDE SEQUENCE</scope>
    <source>
        <strain evidence="1">CCMP2078</strain>
    </source>
</reference>
<proteinExistence type="predicted"/>
<accession>A0A7R9Y9A0</accession>
<protein>
    <submittedName>
        <fullName evidence="1">Uncharacterized protein</fullName>
    </submittedName>
</protein>
<organism evidence="1">
    <name type="scientific">Pinguiococcus pyrenoidosus</name>
    <dbReference type="NCBI Taxonomy" id="172671"/>
    <lineage>
        <taxon>Eukaryota</taxon>
        <taxon>Sar</taxon>
        <taxon>Stramenopiles</taxon>
        <taxon>Ochrophyta</taxon>
        <taxon>Pinguiophyceae</taxon>
        <taxon>Pinguiochrysidales</taxon>
        <taxon>Pinguiochrysidaceae</taxon>
        <taxon>Pinguiococcus</taxon>
    </lineage>
</organism>
<gene>
    <name evidence="1" type="ORF">PPYR1160_LOCUS2830</name>
</gene>
<evidence type="ECO:0000313" key="1">
    <source>
        <dbReference type="EMBL" id="CAD8253338.1"/>
    </source>
</evidence>
<dbReference type="EMBL" id="HBEA01003755">
    <property type="protein sequence ID" value="CAD8253338.1"/>
    <property type="molecule type" value="Transcribed_RNA"/>
</dbReference>